<evidence type="ECO:0000313" key="2">
    <source>
        <dbReference type="Proteomes" id="UP000248021"/>
    </source>
</evidence>
<sequence length="38" mass="4149">MTGVFVLIGSEVQGNVETAGWLKQVKRGNDDKQDLSDI</sequence>
<comment type="caution">
    <text evidence="1">The sequence shown here is derived from an EMBL/GenBank/DDBJ whole genome shotgun (WGS) entry which is preliminary data.</text>
</comment>
<reference evidence="1 2" key="1">
    <citation type="submission" date="2018-05" db="EMBL/GenBank/DDBJ databases">
        <title>Genomic Encyclopedia of Type Strains, Phase IV (KMG-IV): sequencing the most valuable type-strain genomes for metagenomic binning, comparative biology and taxonomic classification.</title>
        <authorList>
            <person name="Goeker M."/>
        </authorList>
    </citation>
    <scope>NUCLEOTIDE SEQUENCE [LARGE SCALE GENOMIC DNA]</scope>
    <source>
        <strain evidence="1 2">DSM 6462</strain>
    </source>
</reference>
<keyword evidence="2" id="KW-1185">Reference proteome</keyword>
<dbReference type="Proteomes" id="UP000248021">
    <property type="component" value="Unassembled WGS sequence"/>
</dbReference>
<dbReference type="AlphaFoldDB" id="A0A2V3TW54"/>
<dbReference type="EMBL" id="QJJK01000014">
    <property type="protein sequence ID" value="PXW53254.1"/>
    <property type="molecule type" value="Genomic_DNA"/>
</dbReference>
<gene>
    <name evidence="1" type="ORF">C7450_114131</name>
</gene>
<accession>A0A2V3TW54</accession>
<proteinExistence type="predicted"/>
<name>A0A2V3TW54_9HYPH</name>
<evidence type="ECO:0000313" key="1">
    <source>
        <dbReference type="EMBL" id="PXW53254.1"/>
    </source>
</evidence>
<organism evidence="1 2">
    <name type="scientific">Chelatococcus asaccharovorans</name>
    <dbReference type="NCBI Taxonomy" id="28210"/>
    <lineage>
        <taxon>Bacteria</taxon>
        <taxon>Pseudomonadati</taxon>
        <taxon>Pseudomonadota</taxon>
        <taxon>Alphaproteobacteria</taxon>
        <taxon>Hyphomicrobiales</taxon>
        <taxon>Chelatococcaceae</taxon>
        <taxon>Chelatococcus</taxon>
    </lineage>
</organism>
<protein>
    <submittedName>
        <fullName evidence="1">Uncharacterized protein</fullName>
    </submittedName>
</protein>